<dbReference type="EMBL" id="VXIT01000015">
    <property type="protein sequence ID" value="KAA6407858.1"/>
    <property type="molecule type" value="Genomic_DNA"/>
</dbReference>
<dbReference type="AlphaFoldDB" id="A0A5M8PFZ6"/>
<gene>
    <name evidence="2" type="ORF">FRX48_08209</name>
</gene>
<comment type="caution">
    <text evidence="2">The sequence shown here is derived from an EMBL/GenBank/DDBJ whole genome shotgun (WGS) entry which is preliminary data.</text>
</comment>
<accession>A0A5M8PFZ6</accession>
<dbReference type="GO" id="GO:0002100">
    <property type="term" value="P:tRNA wobble adenosine to inosine editing"/>
    <property type="evidence" value="ECO:0007669"/>
    <property type="project" value="InterPro"/>
</dbReference>
<evidence type="ECO:0000259" key="1">
    <source>
        <dbReference type="PROSITE" id="PS50141"/>
    </source>
</evidence>
<organism evidence="2 3">
    <name type="scientific">Lasallia pustulata</name>
    <dbReference type="NCBI Taxonomy" id="136370"/>
    <lineage>
        <taxon>Eukaryota</taxon>
        <taxon>Fungi</taxon>
        <taxon>Dikarya</taxon>
        <taxon>Ascomycota</taxon>
        <taxon>Pezizomycotina</taxon>
        <taxon>Lecanoromycetes</taxon>
        <taxon>OSLEUM clade</taxon>
        <taxon>Umbilicariomycetidae</taxon>
        <taxon>Umbilicariales</taxon>
        <taxon>Umbilicariaceae</taxon>
        <taxon>Lasallia</taxon>
    </lineage>
</organism>
<reference evidence="2 3" key="1">
    <citation type="submission" date="2019-09" db="EMBL/GenBank/DDBJ databases">
        <title>The hologenome of the rock-dwelling lichen Lasallia pustulata.</title>
        <authorList>
            <person name="Greshake Tzovaras B."/>
            <person name="Segers F."/>
            <person name="Bicker A."/>
            <person name="Dal Grande F."/>
            <person name="Otte J."/>
            <person name="Hankeln T."/>
            <person name="Schmitt I."/>
            <person name="Ebersberger I."/>
        </authorList>
    </citation>
    <scope>NUCLEOTIDE SEQUENCE [LARGE SCALE GENOMIC DNA]</scope>
    <source>
        <strain evidence="2">A1-1</strain>
    </source>
</reference>
<evidence type="ECO:0000313" key="3">
    <source>
        <dbReference type="Proteomes" id="UP000324767"/>
    </source>
</evidence>
<dbReference type="GO" id="GO:0043829">
    <property type="term" value="F:tRNA-specific adenosine-37 deaminase activity"/>
    <property type="evidence" value="ECO:0007669"/>
    <property type="project" value="TreeGrafter"/>
</dbReference>
<dbReference type="OrthoDB" id="10268011at2759"/>
<proteinExistence type="predicted"/>
<dbReference type="Proteomes" id="UP000324767">
    <property type="component" value="Unassembled WGS sequence"/>
</dbReference>
<dbReference type="PROSITE" id="PS50141">
    <property type="entry name" value="A_DEAMIN_EDITASE"/>
    <property type="match status" value="1"/>
</dbReference>
<dbReference type="Pfam" id="PF02137">
    <property type="entry name" value="A_deamin"/>
    <property type="match status" value="1"/>
</dbReference>
<dbReference type="InterPro" id="IPR002466">
    <property type="entry name" value="A_deamin"/>
</dbReference>
<dbReference type="PANTHER" id="PTHR47803:SF1">
    <property type="entry name" value="TRNA-SPECIFIC ADENOSINE DEAMINASE 1"/>
    <property type="match status" value="1"/>
</dbReference>
<dbReference type="InterPro" id="IPR042935">
    <property type="entry name" value="Tad1"/>
</dbReference>
<name>A0A5M8PFZ6_9LECA</name>
<dbReference type="GO" id="GO:0003723">
    <property type="term" value="F:RNA binding"/>
    <property type="evidence" value="ECO:0007669"/>
    <property type="project" value="InterPro"/>
</dbReference>
<sequence length="205" mass="22836">MGVFEDRVVDNILDKFHSLPPKCKPILRTDGHHDWVPLSGIVLTKGDDDITCAVLGTGMKCLPARKIFKAGGFVLHDWHAEILALRAFNRFLIQECHDMAKSPEATSGIIRRRSENETSAGRGLQPFTLHEHIKLYMYCSEAPCGDASMELTMNAQDDATPWPIPSEDASGINESTETLKGRGYFSQLGIVRRKPCTLTSHNSLW</sequence>
<protein>
    <recommendedName>
        <fullName evidence="1">A to I editase domain-containing protein</fullName>
    </recommendedName>
</protein>
<dbReference type="PANTHER" id="PTHR47803">
    <property type="entry name" value="TRNA-SPECIFIC ADENOSINE DEAMINASE 1"/>
    <property type="match status" value="1"/>
</dbReference>
<feature type="domain" description="A to I editase" evidence="1">
    <location>
        <begin position="54"/>
        <end position="161"/>
    </location>
</feature>
<evidence type="ECO:0000313" key="2">
    <source>
        <dbReference type="EMBL" id="KAA6407858.1"/>
    </source>
</evidence>